<sequence length="186" mass="20280">MEEYGDNKRRREEEEDDQSPEISSPEAKRLRDDLLLDDILDYDGTDAGDQDLASVMKSLEDEIAFPSASPPQIEAVAVVDQPDLGYLLEASDDELGLPPPSAPASSDEVDKQPEAESSVEGDGFGQIWGFDDEINGYDGLGEFGIRPEAEDVLVFDGGIFDYGDAGLCWPADFADLSWRSETLPAI</sequence>
<feature type="region of interest" description="Disordered" evidence="1">
    <location>
        <begin position="91"/>
        <end position="123"/>
    </location>
</feature>
<organism evidence="2 3">
    <name type="scientific">Canna indica</name>
    <name type="common">Indian-shot</name>
    <dbReference type="NCBI Taxonomy" id="4628"/>
    <lineage>
        <taxon>Eukaryota</taxon>
        <taxon>Viridiplantae</taxon>
        <taxon>Streptophyta</taxon>
        <taxon>Embryophyta</taxon>
        <taxon>Tracheophyta</taxon>
        <taxon>Spermatophyta</taxon>
        <taxon>Magnoliopsida</taxon>
        <taxon>Liliopsida</taxon>
        <taxon>Zingiberales</taxon>
        <taxon>Cannaceae</taxon>
        <taxon>Canna</taxon>
    </lineage>
</organism>
<protein>
    <submittedName>
        <fullName evidence="2">Uncharacterized protein</fullName>
    </submittedName>
</protein>
<dbReference type="PANTHER" id="PTHR34539:SF19">
    <property type="entry name" value="T6J4.11 PROTEIN"/>
    <property type="match status" value="1"/>
</dbReference>
<dbReference type="EMBL" id="CP136892">
    <property type="protein sequence ID" value="WOL02852.1"/>
    <property type="molecule type" value="Genomic_DNA"/>
</dbReference>
<feature type="region of interest" description="Disordered" evidence="1">
    <location>
        <begin position="1"/>
        <end position="30"/>
    </location>
</feature>
<evidence type="ECO:0000313" key="2">
    <source>
        <dbReference type="EMBL" id="WOL02852.1"/>
    </source>
</evidence>
<dbReference type="Proteomes" id="UP001327560">
    <property type="component" value="Chromosome 3"/>
</dbReference>
<evidence type="ECO:0000256" key="1">
    <source>
        <dbReference type="SAM" id="MobiDB-lite"/>
    </source>
</evidence>
<reference evidence="2 3" key="1">
    <citation type="submission" date="2023-10" db="EMBL/GenBank/DDBJ databases">
        <title>Chromosome-scale genome assembly provides insights into flower coloration mechanisms of Canna indica.</title>
        <authorList>
            <person name="Li C."/>
        </authorList>
    </citation>
    <scope>NUCLEOTIDE SEQUENCE [LARGE SCALE GENOMIC DNA]</scope>
    <source>
        <tissue evidence="2">Flower</tissue>
    </source>
</reference>
<proteinExistence type="predicted"/>
<feature type="compositionally biased region" description="Basic and acidic residues" evidence="1">
    <location>
        <begin position="1"/>
        <end position="12"/>
    </location>
</feature>
<dbReference type="PANTHER" id="PTHR34539">
    <property type="entry name" value="T6J4.11 PROTEIN"/>
    <property type="match status" value="1"/>
</dbReference>
<name>A0AAQ3KAH4_9LILI</name>
<evidence type="ECO:0000313" key="3">
    <source>
        <dbReference type="Proteomes" id="UP001327560"/>
    </source>
</evidence>
<gene>
    <name evidence="2" type="ORF">Cni_G11571</name>
</gene>
<keyword evidence="3" id="KW-1185">Reference proteome</keyword>
<dbReference type="AlphaFoldDB" id="A0AAQ3KAH4"/>
<accession>A0AAQ3KAH4</accession>